<dbReference type="InterPro" id="IPR002022">
    <property type="entry name" value="Pec_lyase"/>
</dbReference>
<organism evidence="3 4">
    <name type="scientific">Platanthera guangdongensis</name>
    <dbReference type="NCBI Taxonomy" id="2320717"/>
    <lineage>
        <taxon>Eukaryota</taxon>
        <taxon>Viridiplantae</taxon>
        <taxon>Streptophyta</taxon>
        <taxon>Embryophyta</taxon>
        <taxon>Tracheophyta</taxon>
        <taxon>Spermatophyta</taxon>
        <taxon>Magnoliopsida</taxon>
        <taxon>Liliopsida</taxon>
        <taxon>Asparagales</taxon>
        <taxon>Orchidaceae</taxon>
        <taxon>Orchidoideae</taxon>
        <taxon>Orchideae</taxon>
        <taxon>Orchidinae</taxon>
        <taxon>Platanthera</taxon>
    </lineage>
</organism>
<proteinExistence type="predicted"/>
<accession>A0ABR2LPK4</accession>
<keyword evidence="1" id="KW-0456">Lyase</keyword>
<protein>
    <recommendedName>
        <fullName evidence="2">Pectate lyase domain-containing protein</fullName>
    </recommendedName>
</protein>
<dbReference type="Pfam" id="PF00544">
    <property type="entry name" value="Pectate_lyase_4"/>
    <property type="match status" value="1"/>
</dbReference>
<dbReference type="InterPro" id="IPR011050">
    <property type="entry name" value="Pectin_lyase_fold/virulence"/>
</dbReference>
<comment type="caution">
    <text evidence="3">The sequence shown here is derived from an EMBL/GenBank/DDBJ whole genome shotgun (WGS) entry which is preliminary data.</text>
</comment>
<dbReference type="Gene3D" id="2.160.20.10">
    <property type="entry name" value="Single-stranded right-handed beta-helix, Pectin lyase-like"/>
    <property type="match status" value="1"/>
</dbReference>
<evidence type="ECO:0000259" key="2">
    <source>
        <dbReference type="SMART" id="SM00656"/>
    </source>
</evidence>
<evidence type="ECO:0000313" key="3">
    <source>
        <dbReference type="EMBL" id="KAK8945939.1"/>
    </source>
</evidence>
<reference evidence="3 4" key="1">
    <citation type="journal article" date="2022" name="Nat. Plants">
        <title>Genomes of leafy and leafless Platanthera orchids illuminate the evolution of mycoheterotrophy.</title>
        <authorList>
            <person name="Li M.H."/>
            <person name="Liu K.W."/>
            <person name="Li Z."/>
            <person name="Lu H.C."/>
            <person name="Ye Q.L."/>
            <person name="Zhang D."/>
            <person name="Wang J.Y."/>
            <person name="Li Y.F."/>
            <person name="Zhong Z.M."/>
            <person name="Liu X."/>
            <person name="Yu X."/>
            <person name="Liu D.K."/>
            <person name="Tu X.D."/>
            <person name="Liu B."/>
            <person name="Hao Y."/>
            <person name="Liao X.Y."/>
            <person name="Jiang Y.T."/>
            <person name="Sun W.H."/>
            <person name="Chen J."/>
            <person name="Chen Y.Q."/>
            <person name="Ai Y."/>
            <person name="Zhai J.W."/>
            <person name="Wu S.S."/>
            <person name="Zhou Z."/>
            <person name="Hsiao Y.Y."/>
            <person name="Wu W.L."/>
            <person name="Chen Y.Y."/>
            <person name="Lin Y.F."/>
            <person name="Hsu J.L."/>
            <person name="Li C.Y."/>
            <person name="Wang Z.W."/>
            <person name="Zhao X."/>
            <person name="Zhong W.Y."/>
            <person name="Ma X.K."/>
            <person name="Ma L."/>
            <person name="Huang J."/>
            <person name="Chen G.Z."/>
            <person name="Huang M.Z."/>
            <person name="Huang L."/>
            <person name="Peng D.H."/>
            <person name="Luo Y.B."/>
            <person name="Zou S.Q."/>
            <person name="Chen S.P."/>
            <person name="Lan S."/>
            <person name="Tsai W.C."/>
            <person name="Van de Peer Y."/>
            <person name="Liu Z.J."/>
        </authorList>
    </citation>
    <scope>NUCLEOTIDE SEQUENCE [LARGE SCALE GENOMIC DNA]</scope>
    <source>
        <strain evidence="3">Lor288</strain>
    </source>
</reference>
<feature type="domain" description="Pectate lyase" evidence="2">
    <location>
        <begin position="1"/>
        <end position="110"/>
    </location>
</feature>
<dbReference type="SUPFAM" id="SSF51126">
    <property type="entry name" value="Pectin lyase-like"/>
    <property type="match status" value="1"/>
</dbReference>
<dbReference type="InterPro" id="IPR012334">
    <property type="entry name" value="Pectin_lyas_fold"/>
</dbReference>
<dbReference type="InterPro" id="IPR045032">
    <property type="entry name" value="PEL"/>
</dbReference>
<evidence type="ECO:0000313" key="4">
    <source>
        <dbReference type="Proteomes" id="UP001412067"/>
    </source>
</evidence>
<gene>
    <name evidence="3" type="ORF">KSP40_PGU022008</name>
</gene>
<name>A0ABR2LPK4_9ASPA</name>
<dbReference type="PANTHER" id="PTHR31683">
    <property type="entry name" value="PECTATE LYASE 18-RELATED"/>
    <property type="match status" value="1"/>
</dbReference>
<sequence>MIRDSVDHYGLRTRSDGDDISIFGSSNISMSNCADGLVDAIMGSTAITVSNYHMTNHNEVFLFGASDSHAEDAVMQVTVAFNHFGRGLVQRMPRCRWGFVQSSRAVPNRPKVRKNE</sequence>
<dbReference type="EMBL" id="JBBWWR010000017">
    <property type="protein sequence ID" value="KAK8945939.1"/>
    <property type="molecule type" value="Genomic_DNA"/>
</dbReference>
<dbReference type="PANTHER" id="PTHR31683:SF208">
    <property type="entry name" value="PECTATE LYASE"/>
    <property type="match status" value="1"/>
</dbReference>
<dbReference type="SMART" id="SM00656">
    <property type="entry name" value="Amb_all"/>
    <property type="match status" value="1"/>
</dbReference>
<dbReference type="Proteomes" id="UP001412067">
    <property type="component" value="Unassembled WGS sequence"/>
</dbReference>
<evidence type="ECO:0000256" key="1">
    <source>
        <dbReference type="ARBA" id="ARBA00023239"/>
    </source>
</evidence>
<keyword evidence="4" id="KW-1185">Reference proteome</keyword>